<dbReference type="Gene3D" id="1.10.287.110">
    <property type="entry name" value="DnaJ domain"/>
    <property type="match status" value="1"/>
</dbReference>
<evidence type="ECO:0000256" key="4">
    <source>
        <dbReference type="ARBA" id="ARBA00022833"/>
    </source>
</evidence>
<dbReference type="GO" id="GO:0030544">
    <property type="term" value="F:Hsp70 protein binding"/>
    <property type="evidence" value="ECO:0007669"/>
    <property type="project" value="InterPro"/>
</dbReference>
<protein>
    <submittedName>
        <fullName evidence="12">DnaJ subfamily A member 2</fullName>
    </submittedName>
</protein>
<feature type="domain" description="CR-type" evidence="8">
    <location>
        <begin position="140"/>
        <end position="223"/>
    </location>
</feature>
<dbReference type="Proteomes" id="UP000274756">
    <property type="component" value="Unassembled WGS sequence"/>
</dbReference>
<dbReference type="Gene3D" id="2.10.230.10">
    <property type="entry name" value="Heat shock protein DnaJ, cysteine-rich domain"/>
    <property type="match status" value="1"/>
</dbReference>
<evidence type="ECO:0000259" key="8">
    <source>
        <dbReference type="PROSITE" id="PS51188"/>
    </source>
</evidence>
<dbReference type="GO" id="GO:0008270">
    <property type="term" value="F:zinc ion binding"/>
    <property type="evidence" value="ECO:0007669"/>
    <property type="project" value="UniProtKB-KW"/>
</dbReference>
<dbReference type="FunFam" id="2.60.260.20:FF:000003">
    <property type="entry name" value="DnaJ subfamily A member 2"/>
    <property type="match status" value="1"/>
</dbReference>
<dbReference type="GO" id="GO:0006457">
    <property type="term" value="P:protein folding"/>
    <property type="evidence" value="ECO:0007669"/>
    <property type="project" value="InterPro"/>
</dbReference>
<dbReference type="CDD" id="cd10747">
    <property type="entry name" value="DnaJ_C"/>
    <property type="match status" value="1"/>
</dbReference>
<evidence type="ECO:0000313" key="9">
    <source>
        <dbReference type="EMBL" id="VDN56495.1"/>
    </source>
</evidence>
<dbReference type="FunFam" id="2.10.230.10:FF:000001">
    <property type="entry name" value="DnaJ subfamily A member 2"/>
    <property type="match status" value="1"/>
</dbReference>
<dbReference type="OrthoDB" id="550424at2759"/>
<gene>
    <name evidence="9" type="ORF">DME_LOCUS6468</name>
</gene>
<accession>A0A0N4U5I2</accession>
<dbReference type="FunFam" id="1.10.287.110:FF:000041">
    <property type="entry name" value="Chaperone protein DNAj, putative"/>
    <property type="match status" value="1"/>
</dbReference>
<dbReference type="InterPro" id="IPR018253">
    <property type="entry name" value="DnaJ_domain_CS"/>
</dbReference>
<dbReference type="InterPro" id="IPR036410">
    <property type="entry name" value="HSP_DnaJ_Cys-rich_dom_sf"/>
</dbReference>
<evidence type="ECO:0000256" key="5">
    <source>
        <dbReference type="PROSITE-ProRule" id="PRU00546"/>
    </source>
</evidence>
<keyword evidence="3 5" id="KW-0863">Zinc-finger</keyword>
<name>A0A0N4U5I2_DRAME</name>
<feature type="region of interest" description="Disordered" evidence="6">
    <location>
        <begin position="391"/>
        <end position="426"/>
    </location>
</feature>
<dbReference type="WBParaSite" id="DME_0000210801-mRNA-1">
    <property type="protein sequence ID" value="DME_0000210801-mRNA-1"/>
    <property type="gene ID" value="DME_0000210801"/>
</dbReference>
<sequence>MNGSGGRSRDGPVETTLYDLLNVKPSATTDEIKKAYKHLAKEYHPDKNPAHGEKFKEISFAYEVLSNPERRELYNEHGMDGVKRGGGGNFAGAEDLFANLFDGHDHPFASFFGGGMSRRARRGQDLTHPLKVTLEDLYNGKTSKLQLQRRIICNACNGKGGKGSNYTCEGCHGNGVKKIMKVIGPNMLQSMQVNCPDCSGSGYKIPEKERCKTCQGKRTVKEKRVLQVHVRPGMYHEQKIVFRGESDQEPGVEPGDVIIILVVAEHEVFQREGDDLIMHKKISLNEALCGFSTIVQHLNGQNIIIASHPSEIIQPDMVKCIPNLGMPNQRHPELYGLLIVKFEVEFPENNFLSDVADYSLLEHLLGGRKWSAPLPEGEDVEEVSLMPYDEHRYESKGYGGNHRQAYDEDEDDEMTGNTQNVQCANS</sequence>
<evidence type="ECO:0000259" key="7">
    <source>
        <dbReference type="PROSITE" id="PS50076"/>
    </source>
</evidence>
<keyword evidence="1 5" id="KW-0479">Metal-binding</keyword>
<dbReference type="InterPro" id="IPR008971">
    <property type="entry name" value="HSP40/DnaJ_pept-bd"/>
</dbReference>
<keyword evidence="2" id="KW-0677">Repeat</keyword>
<dbReference type="InterPro" id="IPR044713">
    <property type="entry name" value="DNJA1/2-like"/>
</dbReference>
<dbReference type="SUPFAM" id="SSF49493">
    <property type="entry name" value="HSP40/DnaJ peptide-binding domain"/>
    <property type="match status" value="2"/>
</dbReference>
<feature type="domain" description="J" evidence="7">
    <location>
        <begin position="16"/>
        <end position="78"/>
    </location>
</feature>
<dbReference type="InterPro" id="IPR036869">
    <property type="entry name" value="J_dom_sf"/>
</dbReference>
<dbReference type="PRINTS" id="PR00625">
    <property type="entry name" value="JDOMAIN"/>
</dbReference>
<dbReference type="InterPro" id="IPR002939">
    <property type="entry name" value="DnaJ_C"/>
</dbReference>
<dbReference type="CDD" id="cd06257">
    <property type="entry name" value="DnaJ"/>
    <property type="match status" value="1"/>
</dbReference>
<dbReference type="SMART" id="SM00271">
    <property type="entry name" value="DnaJ"/>
    <property type="match status" value="1"/>
</dbReference>
<keyword evidence="11" id="KW-1185">Reference proteome</keyword>
<dbReference type="Pfam" id="PF00226">
    <property type="entry name" value="DnaJ"/>
    <property type="match status" value="1"/>
</dbReference>
<feature type="zinc finger region" description="CR-type" evidence="5">
    <location>
        <begin position="140"/>
        <end position="223"/>
    </location>
</feature>
<keyword evidence="4 5" id="KW-0862">Zinc</keyword>
<dbReference type="CDD" id="cd10719">
    <property type="entry name" value="DnaJ_zf"/>
    <property type="match status" value="1"/>
</dbReference>
<dbReference type="PROSITE" id="PS00636">
    <property type="entry name" value="DNAJ_1"/>
    <property type="match status" value="1"/>
</dbReference>
<dbReference type="Pfam" id="PF00684">
    <property type="entry name" value="DnaJ_CXXCXGXG"/>
    <property type="match status" value="1"/>
</dbReference>
<dbReference type="InterPro" id="IPR001305">
    <property type="entry name" value="HSP_DnaJ_Cys-rich_dom"/>
</dbReference>
<evidence type="ECO:0000256" key="6">
    <source>
        <dbReference type="SAM" id="MobiDB-lite"/>
    </source>
</evidence>
<dbReference type="PROSITE" id="PS51188">
    <property type="entry name" value="ZF_CR"/>
    <property type="match status" value="1"/>
</dbReference>
<dbReference type="SUPFAM" id="SSF57938">
    <property type="entry name" value="DnaJ/Hsp40 cysteine-rich domain"/>
    <property type="match status" value="1"/>
</dbReference>
<dbReference type="Proteomes" id="UP000038040">
    <property type="component" value="Unplaced"/>
</dbReference>
<dbReference type="GO" id="GO:0051082">
    <property type="term" value="F:unfolded protein binding"/>
    <property type="evidence" value="ECO:0007669"/>
    <property type="project" value="InterPro"/>
</dbReference>
<evidence type="ECO:0000313" key="12">
    <source>
        <dbReference type="WBParaSite" id="DME_0000210801-mRNA-1"/>
    </source>
</evidence>
<dbReference type="EMBL" id="UYYG01001156">
    <property type="protein sequence ID" value="VDN56495.1"/>
    <property type="molecule type" value="Genomic_DNA"/>
</dbReference>
<dbReference type="AlphaFoldDB" id="A0A0N4U5I2"/>
<proteinExistence type="predicted"/>
<dbReference type="Gene3D" id="2.60.260.20">
    <property type="entry name" value="Urease metallochaperone UreE, N-terminal domain"/>
    <property type="match status" value="2"/>
</dbReference>
<evidence type="ECO:0000256" key="1">
    <source>
        <dbReference type="ARBA" id="ARBA00022723"/>
    </source>
</evidence>
<dbReference type="PROSITE" id="PS50076">
    <property type="entry name" value="DNAJ_2"/>
    <property type="match status" value="1"/>
</dbReference>
<dbReference type="STRING" id="318479.A0A0N4U5I2"/>
<evidence type="ECO:0000256" key="2">
    <source>
        <dbReference type="ARBA" id="ARBA00022737"/>
    </source>
</evidence>
<evidence type="ECO:0000313" key="10">
    <source>
        <dbReference type="Proteomes" id="UP000038040"/>
    </source>
</evidence>
<dbReference type="PANTHER" id="PTHR43888">
    <property type="entry name" value="DNAJ-LIKE-2, ISOFORM A-RELATED"/>
    <property type="match status" value="1"/>
</dbReference>
<dbReference type="SUPFAM" id="SSF46565">
    <property type="entry name" value="Chaperone J-domain"/>
    <property type="match status" value="1"/>
</dbReference>
<evidence type="ECO:0000256" key="3">
    <source>
        <dbReference type="ARBA" id="ARBA00022771"/>
    </source>
</evidence>
<evidence type="ECO:0000313" key="11">
    <source>
        <dbReference type="Proteomes" id="UP000274756"/>
    </source>
</evidence>
<reference evidence="9 11" key="2">
    <citation type="submission" date="2018-11" db="EMBL/GenBank/DDBJ databases">
        <authorList>
            <consortium name="Pathogen Informatics"/>
        </authorList>
    </citation>
    <scope>NUCLEOTIDE SEQUENCE [LARGE SCALE GENOMIC DNA]</scope>
</reference>
<organism evidence="10 12">
    <name type="scientific">Dracunculus medinensis</name>
    <name type="common">Guinea worm</name>
    <dbReference type="NCBI Taxonomy" id="318479"/>
    <lineage>
        <taxon>Eukaryota</taxon>
        <taxon>Metazoa</taxon>
        <taxon>Ecdysozoa</taxon>
        <taxon>Nematoda</taxon>
        <taxon>Chromadorea</taxon>
        <taxon>Rhabditida</taxon>
        <taxon>Spirurina</taxon>
        <taxon>Dracunculoidea</taxon>
        <taxon>Dracunculidae</taxon>
        <taxon>Dracunculus</taxon>
    </lineage>
</organism>
<dbReference type="InterPro" id="IPR001623">
    <property type="entry name" value="DnaJ_domain"/>
</dbReference>
<feature type="compositionally biased region" description="Polar residues" evidence="6">
    <location>
        <begin position="415"/>
        <end position="426"/>
    </location>
</feature>
<reference evidence="12" key="1">
    <citation type="submission" date="2017-02" db="UniProtKB">
        <authorList>
            <consortium name="WormBaseParasite"/>
        </authorList>
    </citation>
    <scope>IDENTIFICATION</scope>
</reference>
<dbReference type="Pfam" id="PF01556">
    <property type="entry name" value="DnaJ_C"/>
    <property type="match status" value="1"/>
</dbReference>